<dbReference type="EMBL" id="AP011112">
    <property type="protein sequence ID" value="BAI69677.1"/>
    <property type="molecule type" value="Genomic_DNA"/>
</dbReference>
<organism evidence="1 2">
    <name type="scientific">Hydrogenobacter thermophilus (strain DSM 6534 / IAM 12695 / TK-6)</name>
    <dbReference type="NCBI Taxonomy" id="608538"/>
    <lineage>
        <taxon>Bacteria</taxon>
        <taxon>Pseudomonadati</taxon>
        <taxon>Aquificota</taxon>
        <taxon>Aquificia</taxon>
        <taxon>Aquificales</taxon>
        <taxon>Aquificaceae</taxon>
        <taxon>Hydrogenobacter</taxon>
    </lineage>
</organism>
<protein>
    <submittedName>
        <fullName evidence="1">Uncharacterized protein</fullName>
    </submittedName>
</protein>
<sequence>MRKKKNKQLIKLILAKSKEICKSISKSQNTKRGRPKVYEDYIIISALLIKTKVPVYGSCGAPFVLPFCRGVFMSVQNQTFGIF</sequence>
<dbReference type="Proteomes" id="UP000002574">
    <property type="component" value="Chromosome"/>
</dbReference>
<keyword evidence="2" id="KW-1185">Reference proteome</keyword>
<accession>D3DIM5</accession>
<evidence type="ECO:0000313" key="1">
    <source>
        <dbReference type="EMBL" id="BAI69677.1"/>
    </source>
</evidence>
<evidence type="ECO:0000313" key="2">
    <source>
        <dbReference type="Proteomes" id="UP000002574"/>
    </source>
</evidence>
<reference evidence="1 2" key="1">
    <citation type="journal article" date="2010" name="J. Bacteriol.">
        <title>Complete genome sequence of the thermophilic, obligately chemolithoautotrophic hydrogen-oxidizing bacterium Hydrogenobacter thermophilus TK-6.</title>
        <authorList>
            <person name="Arai H."/>
            <person name="Kanbe H."/>
            <person name="Ishii M."/>
            <person name="Igarashi Y."/>
        </authorList>
    </citation>
    <scope>NUCLEOTIDE SEQUENCE [LARGE SCALE GENOMIC DNA]</scope>
    <source>
        <strain evidence="2">DSM 6534 / IAM 12695 / TK-6 [Tokyo]</strain>
    </source>
</reference>
<dbReference type="KEGG" id="hte:Hydth_1215"/>
<dbReference type="AlphaFoldDB" id="D3DIM5"/>
<gene>
    <name evidence="1" type="ordered locus">HTH_1223</name>
</gene>
<dbReference type="KEGG" id="hth:HTH_1223"/>
<name>D3DIM5_HYDTT</name>
<dbReference type="STRING" id="608538.HTH_1223"/>
<proteinExistence type="predicted"/>